<proteinExistence type="predicted"/>
<organism evidence="1 2">
    <name type="scientific">Chamaesiphon minutus (strain ATCC 27169 / PCC 6605)</name>
    <dbReference type="NCBI Taxonomy" id="1173020"/>
    <lineage>
        <taxon>Bacteria</taxon>
        <taxon>Bacillati</taxon>
        <taxon>Cyanobacteriota</taxon>
        <taxon>Cyanophyceae</taxon>
        <taxon>Gomontiellales</taxon>
        <taxon>Chamaesiphonaceae</taxon>
        <taxon>Chamaesiphon</taxon>
    </lineage>
</organism>
<dbReference type="OrthoDB" id="583729at2"/>
<dbReference type="EMBL" id="CP003600">
    <property type="protein sequence ID" value="AFY94832.1"/>
    <property type="molecule type" value="Genomic_DNA"/>
</dbReference>
<sequence>MPLDPKEFEKVFANHFKTIEPEQFLDNLKAACPYLFNEDSIATTDVINGDESSVKQIVLNDAKV</sequence>
<dbReference type="KEGG" id="cmp:Cha6605_3863"/>
<dbReference type="RefSeq" id="WP_015160947.1">
    <property type="nucleotide sequence ID" value="NC_019697.1"/>
</dbReference>
<name>K9UIA8_CHAP6</name>
<evidence type="ECO:0000313" key="2">
    <source>
        <dbReference type="Proteomes" id="UP000010366"/>
    </source>
</evidence>
<dbReference type="STRING" id="1173020.Cha6605_3863"/>
<keyword evidence="2" id="KW-1185">Reference proteome</keyword>
<dbReference type="AlphaFoldDB" id="K9UIA8"/>
<protein>
    <submittedName>
        <fullName evidence="1">Uncharacterized protein</fullName>
    </submittedName>
</protein>
<accession>K9UIA8</accession>
<reference evidence="1 2" key="1">
    <citation type="submission" date="2012-05" db="EMBL/GenBank/DDBJ databases">
        <title>Finished chromosome of genome of Chamaesiphon sp. PCC 6605.</title>
        <authorList>
            <consortium name="US DOE Joint Genome Institute"/>
            <person name="Gugger M."/>
            <person name="Coursin T."/>
            <person name="Rippka R."/>
            <person name="Tandeau De Marsac N."/>
            <person name="Huntemann M."/>
            <person name="Wei C.-L."/>
            <person name="Han J."/>
            <person name="Detter J.C."/>
            <person name="Han C."/>
            <person name="Tapia R."/>
            <person name="Chen A."/>
            <person name="Kyrpides N."/>
            <person name="Mavromatis K."/>
            <person name="Markowitz V."/>
            <person name="Szeto E."/>
            <person name="Ivanova N."/>
            <person name="Pagani I."/>
            <person name="Pati A."/>
            <person name="Goodwin L."/>
            <person name="Nordberg H.P."/>
            <person name="Cantor M.N."/>
            <person name="Hua S.X."/>
            <person name="Woyke T."/>
            <person name="Kerfeld C.A."/>
        </authorList>
    </citation>
    <scope>NUCLEOTIDE SEQUENCE [LARGE SCALE GENOMIC DNA]</scope>
    <source>
        <strain evidence="2">ATCC 27169 / PCC 6605</strain>
    </source>
</reference>
<gene>
    <name evidence="1" type="ORF">Cha6605_3863</name>
</gene>
<dbReference type="Proteomes" id="UP000010366">
    <property type="component" value="Chromosome"/>
</dbReference>
<evidence type="ECO:0000313" key="1">
    <source>
        <dbReference type="EMBL" id="AFY94832.1"/>
    </source>
</evidence>
<dbReference type="HOGENOM" id="CLU_2859514_0_0_3"/>